<evidence type="ECO:0000256" key="2">
    <source>
        <dbReference type="SAM" id="MobiDB-lite"/>
    </source>
</evidence>
<feature type="compositionally biased region" description="Low complexity" evidence="2">
    <location>
        <begin position="169"/>
        <end position="186"/>
    </location>
</feature>
<evidence type="ECO:0000256" key="1">
    <source>
        <dbReference type="ARBA" id="ARBA00007478"/>
    </source>
</evidence>
<accession>A0A0S4JRC2</accession>
<gene>
    <name evidence="3" type="ORF">BSAL_30055</name>
</gene>
<dbReference type="Proteomes" id="UP000051952">
    <property type="component" value="Unassembled WGS sequence"/>
</dbReference>
<dbReference type="EMBL" id="CYKH01001888">
    <property type="protein sequence ID" value="CUG91067.1"/>
    <property type="molecule type" value="Genomic_DNA"/>
</dbReference>
<proteinExistence type="inferred from homology"/>
<feature type="region of interest" description="Disordered" evidence="2">
    <location>
        <begin position="169"/>
        <end position="246"/>
    </location>
</feature>
<dbReference type="GO" id="GO:0007346">
    <property type="term" value="P:regulation of mitotic cell cycle"/>
    <property type="evidence" value="ECO:0007669"/>
    <property type="project" value="TreeGrafter"/>
</dbReference>
<organism evidence="3 4">
    <name type="scientific">Bodo saltans</name>
    <name type="common">Flagellated protozoan</name>
    <dbReference type="NCBI Taxonomy" id="75058"/>
    <lineage>
        <taxon>Eukaryota</taxon>
        <taxon>Discoba</taxon>
        <taxon>Euglenozoa</taxon>
        <taxon>Kinetoplastea</taxon>
        <taxon>Metakinetoplastina</taxon>
        <taxon>Eubodonida</taxon>
        <taxon>Bodonidae</taxon>
        <taxon>Bodo</taxon>
    </lineage>
</organism>
<dbReference type="AlphaFoldDB" id="A0A0S4JRC2"/>
<dbReference type="PANTHER" id="PTHR14894:SF0">
    <property type="entry name" value="CDK5 REGULATORY SUBUNIT-ASSOCIATED PROTEIN 3"/>
    <property type="match status" value="1"/>
</dbReference>
<feature type="compositionally biased region" description="Acidic residues" evidence="2">
    <location>
        <begin position="222"/>
        <end position="231"/>
    </location>
</feature>
<dbReference type="OrthoDB" id="278576at2759"/>
<dbReference type="Pfam" id="PF05600">
    <property type="entry name" value="CDK5RAP3"/>
    <property type="match status" value="1"/>
</dbReference>
<evidence type="ECO:0000313" key="3">
    <source>
        <dbReference type="EMBL" id="CUG91067.1"/>
    </source>
</evidence>
<dbReference type="OMA" id="AVQINWD"/>
<dbReference type="VEuPathDB" id="TriTrypDB:BSAL_30055"/>
<protein>
    <submittedName>
        <fullName evidence="3">Uncharacterized protein</fullName>
    </submittedName>
</protein>
<keyword evidence="4" id="KW-1185">Reference proteome</keyword>
<feature type="compositionally biased region" description="Low complexity" evidence="2">
    <location>
        <begin position="202"/>
        <end position="215"/>
    </location>
</feature>
<dbReference type="PANTHER" id="PTHR14894">
    <property type="entry name" value="CDK5 REGULATORY SUBUNIT-ASSOCIATED PROTEIN 3"/>
    <property type="match status" value="1"/>
</dbReference>
<name>A0A0S4JRC2_BODSA</name>
<sequence>MKEWLEDRASLFGKKHTKELQLCLSIAPQLVQAVRYDIPAIKKTICRLNNQRTETLASVEDAPRAEQQQRSLQRQLLASYGISASDLERGATTLESLLEDRICEVERSVTLFLATEVPSTLPKCIEVYEKQLAQVRFVSTVGSSSLFAQHFPWLSRALEESDVLASSAKQSHAAQASHSNEAAADAPEPTIDIDWGDDDDVVGATTTGTAAADGGPHVEINWGDEDTEEQGELNGGAPTTSAPPEDIGAPPLRTITGAPSVMVARADHRAALVHELSALEMFLDEHVLDTLQRDGIADTAEQRVKHCPSLTTYIQQVSGIVKRLTVGNDANLLRMRNNFRLKEKWMNSVEDTDRVVARIRARAATADQRVAAMSDEIAKLTPQVEELIATSKTQQKACEEALQRVFPDREVLIVGDINAL</sequence>
<dbReference type="GO" id="GO:0012505">
    <property type="term" value="C:endomembrane system"/>
    <property type="evidence" value="ECO:0007669"/>
    <property type="project" value="TreeGrafter"/>
</dbReference>
<dbReference type="InterPro" id="IPR008491">
    <property type="entry name" value="CDK5RAP3"/>
</dbReference>
<evidence type="ECO:0000313" key="4">
    <source>
        <dbReference type="Proteomes" id="UP000051952"/>
    </source>
</evidence>
<reference evidence="4" key="1">
    <citation type="submission" date="2015-09" db="EMBL/GenBank/DDBJ databases">
        <authorList>
            <consortium name="Pathogen Informatics"/>
        </authorList>
    </citation>
    <scope>NUCLEOTIDE SEQUENCE [LARGE SCALE GENOMIC DNA]</scope>
    <source>
        <strain evidence="4">Lake Konstanz</strain>
    </source>
</reference>
<comment type="similarity">
    <text evidence="1">Belongs to the CDK5RAP3 family.</text>
</comment>